<dbReference type="InterPro" id="IPR002725">
    <property type="entry name" value="YgjP-like_metallopeptidase"/>
</dbReference>
<dbReference type="Pfam" id="PF01863">
    <property type="entry name" value="YgjP-like"/>
    <property type="match status" value="1"/>
</dbReference>
<proteinExistence type="predicted"/>
<dbReference type="EMBL" id="JACCAA010000001">
    <property type="protein sequence ID" value="NYG60509.1"/>
    <property type="molecule type" value="Genomic_DNA"/>
</dbReference>
<dbReference type="AlphaFoldDB" id="A0A7Y9UUC1"/>
<evidence type="ECO:0000313" key="3">
    <source>
        <dbReference type="Proteomes" id="UP000540656"/>
    </source>
</evidence>
<dbReference type="CDD" id="cd07344">
    <property type="entry name" value="M48_yhfN_like"/>
    <property type="match status" value="1"/>
</dbReference>
<feature type="domain" description="YgjP-like metallopeptidase" evidence="1">
    <location>
        <begin position="89"/>
        <end position="153"/>
    </location>
</feature>
<keyword evidence="3" id="KW-1185">Reference proteome</keyword>
<dbReference type="PANTHER" id="PTHR30399:SF1">
    <property type="entry name" value="UTP PYROPHOSPHATASE"/>
    <property type="match status" value="1"/>
</dbReference>
<dbReference type="Proteomes" id="UP000540656">
    <property type="component" value="Unassembled WGS sequence"/>
</dbReference>
<dbReference type="Gene3D" id="3.30.2010.10">
    <property type="entry name" value="Metalloproteases ('zincins'), catalytic domain"/>
    <property type="match status" value="1"/>
</dbReference>
<dbReference type="PANTHER" id="PTHR30399">
    <property type="entry name" value="UNCHARACTERIZED PROTEIN YGJP"/>
    <property type="match status" value="1"/>
</dbReference>
<evidence type="ECO:0000259" key="1">
    <source>
        <dbReference type="Pfam" id="PF01863"/>
    </source>
</evidence>
<dbReference type="RefSeq" id="WP_179503430.1">
    <property type="nucleotide sequence ID" value="NZ_JACCAA010000001.1"/>
</dbReference>
<name>A0A7Y9UUC1_9ACTN</name>
<reference evidence="2 3" key="1">
    <citation type="submission" date="2020-07" db="EMBL/GenBank/DDBJ databases">
        <title>Sequencing the genomes of 1000 actinobacteria strains.</title>
        <authorList>
            <person name="Klenk H.-P."/>
        </authorList>
    </citation>
    <scope>NUCLEOTIDE SEQUENCE [LARGE SCALE GENOMIC DNA]</scope>
    <source>
        <strain evidence="2 3">DSM 23819</strain>
    </source>
</reference>
<protein>
    <recommendedName>
        <fullName evidence="1">YgjP-like metallopeptidase domain-containing protein</fullName>
    </recommendedName>
</protein>
<sequence>MVEREIEVRRSKRRRRTVSAYRDGDKVVVLIPASMTKAQEAEWVETMVARLDKQDQRRRPSDEQLFKRAMDLSTLYFGGIIEPDSVRWVENQNSRWGSCTPGDRSIRLSHRLQGMPVWVVDYVLVHELAHLIEPSHNEEFWSWVDRYPKAERAKGFLMGWSSAADMDAPASDHVD</sequence>
<comment type="caution">
    <text evidence="2">The sequence shown here is derived from an EMBL/GenBank/DDBJ whole genome shotgun (WGS) entry which is preliminary data.</text>
</comment>
<gene>
    <name evidence="2" type="ORF">BJ980_003432</name>
</gene>
<evidence type="ECO:0000313" key="2">
    <source>
        <dbReference type="EMBL" id="NYG60509.1"/>
    </source>
</evidence>
<accession>A0A7Y9UUC1</accession>
<dbReference type="InterPro" id="IPR053136">
    <property type="entry name" value="UTP_pyrophosphatase-like"/>
</dbReference>
<organism evidence="2 3">
    <name type="scientific">Nocardioides daedukensis</name>
    <dbReference type="NCBI Taxonomy" id="634462"/>
    <lineage>
        <taxon>Bacteria</taxon>
        <taxon>Bacillati</taxon>
        <taxon>Actinomycetota</taxon>
        <taxon>Actinomycetes</taxon>
        <taxon>Propionibacteriales</taxon>
        <taxon>Nocardioidaceae</taxon>
        <taxon>Nocardioides</taxon>
    </lineage>
</organism>